<dbReference type="AlphaFoldDB" id="A0ABD4T813"/>
<keyword evidence="2" id="KW-1185">Reference proteome</keyword>
<gene>
    <name evidence="1" type="ORF">QQ91_0017425</name>
</gene>
<organism evidence="1 2">
    <name type="scientific">Lyngbya confervoides BDU141951</name>
    <dbReference type="NCBI Taxonomy" id="1574623"/>
    <lineage>
        <taxon>Bacteria</taxon>
        <taxon>Bacillati</taxon>
        <taxon>Cyanobacteriota</taxon>
        <taxon>Cyanophyceae</taxon>
        <taxon>Oscillatoriophycideae</taxon>
        <taxon>Oscillatoriales</taxon>
        <taxon>Microcoleaceae</taxon>
        <taxon>Lyngbya</taxon>
    </lineage>
</organism>
<dbReference type="RefSeq" id="WP_250833388.1">
    <property type="nucleotide sequence ID" value="NZ_JTHE03000100.1"/>
</dbReference>
<reference evidence="1 2" key="1">
    <citation type="journal article" date="2015" name="Genome Announc.">
        <title>Draft Genome Sequence of Filamentous Marine Cyanobacterium Lyngbya confervoides Strain BDU141951.</title>
        <authorList>
            <person name="Chandrababunaidu M.M."/>
            <person name="Sen D."/>
            <person name="Tripathy S."/>
        </authorList>
    </citation>
    <scope>NUCLEOTIDE SEQUENCE [LARGE SCALE GENOMIC DNA]</scope>
    <source>
        <strain evidence="1 2">BDU141951</strain>
    </source>
</reference>
<name>A0ABD4T813_9CYAN</name>
<proteinExistence type="predicted"/>
<dbReference type="SUPFAM" id="SSF53756">
    <property type="entry name" value="UDP-Glycosyltransferase/glycogen phosphorylase"/>
    <property type="match status" value="1"/>
</dbReference>
<evidence type="ECO:0000313" key="1">
    <source>
        <dbReference type="EMBL" id="MCM1984608.1"/>
    </source>
</evidence>
<accession>A0ABD4T813</accession>
<dbReference type="EMBL" id="JTHE03000100">
    <property type="protein sequence ID" value="MCM1984608.1"/>
    <property type="molecule type" value="Genomic_DNA"/>
</dbReference>
<evidence type="ECO:0000313" key="2">
    <source>
        <dbReference type="Proteomes" id="UP000031561"/>
    </source>
</evidence>
<dbReference type="Proteomes" id="UP000031561">
    <property type="component" value="Unassembled WGS sequence"/>
</dbReference>
<protein>
    <submittedName>
        <fullName evidence="1">Glycosyltransferase family 1 protein</fullName>
    </submittedName>
</protein>
<sequence>MYPYLSKSSMHIIQIVPRLPPAIDGVGDYAYCLARQMRQDFGIQTYFIGCDPNGIRAADLDGFPVSWLDRHSAFDLFSLLKHHPGVNILLHYVGYGYAKRGCPTWLVNALDQWHSSNSNARLVTMFHEVYASGPPWSSSFWLSSLQKQLATRLARLSDHCVTSKDLYAKILQQMSQGKHTQISALPVFSTIGEPEQVLQLQDRDRQLVIFGRPGNRLQVYQSSLKKLTHICENLNIQKVLDIGAPIGQTPSSVSGVPIIKMGSKTAAQLSNLFSTSIAGFLDYNSDYLGKSTIFAAYCAYGMLPISAQCSTQTIDGIVPGKHYWFLDQSQTDPKNWAELQAIADNAHFWYQTHSLSIQTKVFVARFAG</sequence>
<comment type="caution">
    <text evidence="1">The sequence shown here is derived from an EMBL/GenBank/DDBJ whole genome shotgun (WGS) entry which is preliminary data.</text>
</comment>